<dbReference type="KEGG" id="aca:ACP_3232"/>
<dbReference type="Gene3D" id="1.20.1590.10">
    <property type="entry name" value="YP_001051499.1 domain like"/>
    <property type="match status" value="1"/>
</dbReference>
<dbReference type="InterPro" id="IPR007338">
    <property type="entry name" value="DUF416"/>
</dbReference>
<dbReference type="InterPro" id="IPR023381">
    <property type="entry name" value="YP001051499.1-like_dom_sf"/>
</dbReference>
<dbReference type="EMBL" id="CP001472">
    <property type="protein sequence ID" value="ACO34119.1"/>
    <property type="molecule type" value="Genomic_DNA"/>
</dbReference>
<dbReference type="HOGENOM" id="CLU_1399837_0_0_0"/>
<keyword evidence="2" id="KW-1185">Reference proteome</keyword>
<evidence type="ECO:0000313" key="2">
    <source>
        <dbReference type="Proteomes" id="UP000002207"/>
    </source>
</evidence>
<name>C1F5Q1_ACIC5</name>
<dbReference type="Pfam" id="PF04222">
    <property type="entry name" value="DUF416"/>
    <property type="match status" value="1"/>
</dbReference>
<dbReference type="AlphaFoldDB" id="C1F5Q1"/>
<sequence>MIGEEKNLVSITSLSPKKQLAFALLVFERMLPSLVAFSKDTGFDDSCYLQAKDAAWAILQNGPVDRSLSEVCLRGAPDTEDYSHDLTSYALNAALAMNDIMEFAQDGCADHITSVSTLAGDSLYLYLSSQGDSVVSSPEEDSQIASHPLMQEEHRLEEADIRFLAGLPEQFSEETILSLRARAGTQAPLLPLTL</sequence>
<evidence type="ECO:0000313" key="1">
    <source>
        <dbReference type="EMBL" id="ACO34119.1"/>
    </source>
</evidence>
<organism evidence="1 2">
    <name type="scientific">Acidobacterium capsulatum (strain ATCC 51196 / DSM 11244 / BCRC 80197 / JCM 7670 / NBRC 15755 / NCIMB 13165 / 161)</name>
    <dbReference type="NCBI Taxonomy" id="240015"/>
    <lineage>
        <taxon>Bacteria</taxon>
        <taxon>Pseudomonadati</taxon>
        <taxon>Acidobacteriota</taxon>
        <taxon>Terriglobia</taxon>
        <taxon>Terriglobales</taxon>
        <taxon>Acidobacteriaceae</taxon>
        <taxon>Acidobacterium</taxon>
    </lineage>
</organism>
<proteinExistence type="predicted"/>
<accession>C1F5Q1</accession>
<dbReference type="OrthoDB" id="9204516at2"/>
<dbReference type="InParanoid" id="C1F5Q1"/>
<reference evidence="1 2" key="1">
    <citation type="journal article" date="2009" name="Appl. Environ. Microbiol.">
        <title>Three genomes from the phylum Acidobacteria provide insight into the lifestyles of these microorganisms in soils.</title>
        <authorList>
            <person name="Ward N.L."/>
            <person name="Challacombe J.F."/>
            <person name="Janssen P.H."/>
            <person name="Henrissat B."/>
            <person name="Coutinho P.M."/>
            <person name="Wu M."/>
            <person name="Xie G."/>
            <person name="Haft D.H."/>
            <person name="Sait M."/>
            <person name="Badger J."/>
            <person name="Barabote R.D."/>
            <person name="Bradley B."/>
            <person name="Brettin T.S."/>
            <person name="Brinkac L.M."/>
            <person name="Bruce D."/>
            <person name="Creasy T."/>
            <person name="Daugherty S.C."/>
            <person name="Davidsen T.M."/>
            <person name="DeBoy R.T."/>
            <person name="Detter J.C."/>
            <person name="Dodson R.J."/>
            <person name="Durkin A.S."/>
            <person name="Ganapathy A."/>
            <person name="Gwinn-Giglio M."/>
            <person name="Han C.S."/>
            <person name="Khouri H."/>
            <person name="Kiss H."/>
            <person name="Kothari S.P."/>
            <person name="Madupu R."/>
            <person name="Nelson K.E."/>
            <person name="Nelson W.C."/>
            <person name="Paulsen I."/>
            <person name="Penn K."/>
            <person name="Ren Q."/>
            <person name="Rosovitz M.J."/>
            <person name="Selengut J.D."/>
            <person name="Shrivastava S."/>
            <person name="Sullivan S.A."/>
            <person name="Tapia R."/>
            <person name="Thompson L.S."/>
            <person name="Watkins K.L."/>
            <person name="Yang Q."/>
            <person name="Yu C."/>
            <person name="Zafar N."/>
            <person name="Zhou L."/>
            <person name="Kuske C.R."/>
        </authorList>
    </citation>
    <scope>NUCLEOTIDE SEQUENCE [LARGE SCALE GENOMIC DNA]</scope>
    <source>
        <strain evidence="2">ATCC 51196 / DSM 11244 / BCRC 80197 / JCM 7670 / NBRC 15755 / NCIMB 13165 / 161</strain>
    </source>
</reference>
<dbReference type="RefSeq" id="WP_015898272.1">
    <property type="nucleotide sequence ID" value="NC_012483.1"/>
</dbReference>
<gene>
    <name evidence="1" type="ordered locus">ACP_3232</name>
</gene>
<evidence type="ECO:0008006" key="3">
    <source>
        <dbReference type="Google" id="ProtNLM"/>
    </source>
</evidence>
<dbReference type="Proteomes" id="UP000002207">
    <property type="component" value="Chromosome"/>
</dbReference>
<protein>
    <recommendedName>
        <fullName evidence="3">DUF416 family protein</fullName>
    </recommendedName>
</protein>